<sequence length="177" mass="19411">MTLRHLRRAALVPLVLLATACGPDMEEQERPRPIDPEPVLSGPTSRLPVEGTVARGEKTAWEVLRDRPEITPELLAHGRERFEIYCAPCHGIAGYGDGLIVRRGFPAPQSFHQDRLREAPAGHFLAVIANGFGAMFPYGDRVPPGDRWAVVAYIRALQLSQHAEAAALPADVREALP</sequence>
<feature type="domain" description="Cytochrome c" evidence="6">
    <location>
        <begin position="73"/>
        <end position="158"/>
    </location>
</feature>
<evidence type="ECO:0000256" key="2">
    <source>
        <dbReference type="ARBA" id="ARBA00022723"/>
    </source>
</evidence>
<reference evidence="7 8" key="1">
    <citation type="submission" date="2017-09" db="EMBL/GenBank/DDBJ databases">
        <authorList>
            <person name="Ehlers B."/>
            <person name="Leendertz F.H."/>
        </authorList>
    </citation>
    <scope>NUCLEOTIDE SEQUENCE [LARGE SCALE GENOMIC DNA]</scope>
    <source>
        <strain evidence="7 8">USBA 140</strain>
    </source>
</reference>
<dbReference type="PANTHER" id="PTHR40394:SF2">
    <property type="entry name" value="QUINOL:CYTOCHROME C OXIDOREDUCTASE MEMBRANE PROTEIN"/>
    <property type="match status" value="1"/>
</dbReference>
<dbReference type="InterPro" id="IPR009056">
    <property type="entry name" value="Cyt_c-like_dom"/>
</dbReference>
<dbReference type="AlphaFoldDB" id="A0A286G089"/>
<dbReference type="PANTHER" id="PTHR40394">
    <property type="entry name" value="LIPOPROTEIN-RELATED"/>
    <property type="match status" value="1"/>
</dbReference>
<dbReference type="GO" id="GO:0020037">
    <property type="term" value="F:heme binding"/>
    <property type="evidence" value="ECO:0007669"/>
    <property type="project" value="InterPro"/>
</dbReference>
<gene>
    <name evidence="7" type="ORF">SAMN05421508_10151</name>
</gene>
<protein>
    <submittedName>
        <fullName evidence="7">Cytochrome C oxidase, cbb3-type, subunit III</fullName>
    </submittedName>
</protein>
<dbReference type="Gene3D" id="1.10.760.10">
    <property type="entry name" value="Cytochrome c-like domain"/>
    <property type="match status" value="1"/>
</dbReference>
<keyword evidence="3 4" id="KW-0408">Iron</keyword>
<organism evidence="7 8">
    <name type="scientific">Caenispirillum bisanense</name>
    <dbReference type="NCBI Taxonomy" id="414052"/>
    <lineage>
        <taxon>Bacteria</taxon>
        <taxon>Pseudomonadati</taxon>
        <taxon>Pseudomonadota</taxon>
        <taxon>Alphaproteobacteria</taxon>
        <taxon>Rhodospirillales</taxon>
        <taxon>Novispirillaceae</taxon>
        <taxon>Caenispirillum</taxon>
    </lineage>
</organism>
<dbReference type="EMBL" id="OCNJ01000001">
    <property type="protein sequence ID" value="SOD88925.1"/>
    <property type="molecule type" value="Genomic_DNA"/>
</dbReference>
<dbReference type="RefSeq" id="WP_097276977.1">
    <property type="nucleotide sequence ID" value="NZ_OCNJ01000001.1"/>
</dbReference>
<evidence type="ECO:0000256" key="5">
    <source>
        <dbReference type="SAM" id="MobiDB-lite"/>
    </source>
</evidence>
<dbReference type="GO" id="GO:0046872">
    <property type="term" value="F:metal ion binding"/>
    <property type="evidence" value="ECO:0007669"/>
    <property type="project" value="UniProtKB-KW"/>
</dbReference>
<name>A0A286G089_9PROT</name>
<evidence type="ECO:0000256" key="4">
    <source>
        <dbReference type="PROSITE-ProRule" id="PRU00433"/>
    </source>
</evidence>
<evidence type="ECO:0000313" key="8">
    <source>
        <dbReference type="Proteomes" id="UP000219621"/>
    </source>
</evidence>
<accession>A0A286G089</accession>
<dbReference type="PROSITE" id="PS51257">
    <property type="entry name" value="PROKAR_LIPOPROTEIN"/>
    <property type="match status" value="1"/>
</dbReference>
<dbReference type="Proteomes" id="UP000219621">
    <property type="component" value="Unassembled WGS sequence"/>
</dbReference>
<dbReference type="OrthoDB" id="335174at2"/>
<evidence type="ECO:0000256" key="3">
    <source>
        <dbReference type="ARBA" id="ARBA00023004"/>
    </source>
</evidence>
<evidence type="ECO:0000313" key="7">
    <source>
        <dbReference type="EMBL" id="SOD88925.1"/>
    </source>
</evidence>
<dbReference type="Pfam" id="PF13442">
    <property type="entry name" value="Cytochrome_CBB3"/>
    <property type="match status" value="1"/>
</dbReference>
<keyword evidence="1 4" id="KW-0349">Heme</keyword>
<keyword evidence="2 4" id="KW-0479">Metal-binding</keyword>
<dbReference type="PROSITE" id="PS51007">
    <property type="entry name" value="CYTC"/>
    <property type="match status" value="1"/>
</dbReference>
<evidence type="ECO:0000256" key="1">
    <source>
        <dbReference type="ARBA" id="ARBA00022617"/>
    </source>
</evidence>
<evidence type="ECO:0000259" key="6">
    <source>
        <dbReference type="PROSITE" id="PS51007"/>
    </source>
</evidence>
<proteinExistence type="predicted"/>
<dbReference type="InterPro" id="IPR036909">
    <property type="entry name" value="Cyt_c-like_dom_sf"/>
</dbReference>
<keyword evidence="8" id="KW-1185">Reference proteome</keyword>
<dbReference type="GO" id="GO:0009055">
    <property type="term" value="F:electron transfer activity"/>
    <property type="evidence" value="ECO:0007669"/>
    <property type="project" value="InterPro"/>
</dbReference>
<feature type="region of interest" description="Disordered" evidence="5">
    <location>
        <begin position="25"/>
        <end position="47"/>
    </location>
</feature>
<dbReference type="SUPFAM" id="SSF46626">
    <property type="entry name" value="Cytochrome c"/>
    <property type="match status" value="1"/>
</dbReference>